<sequence>MSSPDDSTLQGVEEALEQLNIASCSYNDHDVKRVQLVPRNSSSEGESSQDACNAYAQKFVWLVRDPFLGDKESTESCEQFSQVTNVELNRRLCTLEGLLSLLEEHPYSIELYSRIASAYKDCGYYDLAAGSAYKALLLIDNLDDEDAEFYDPTFISLAESISRESIPSRCQMLNDYPDLQKSLFHPECIHKDGNGTPIFPITEGEVSAWAKKKYARDIYKLLALCLHVCGCERSAAEYCMRGLEIFSGDHALQEILASIKSSVEDRSDSDSQLSIDQYPDNGMVRRECYPWNTHEPDRCSDESLQFLNAEMEKIAPKLVVKATELPALAGQEGTSRQLGVFAKEDLMPGEIVLQERSLLTANNRLQDALCDACSADLPEMTDAAFAEVVDCPECSVVFCNETCYDMACEEYHPAICDRGVEDTAKNVPPTEAANTLYTLLLLRALAMAETQEIHPLDLKYVKYIWGDYHFEDLSSVWSEIETQPSDTMHSQFPLTLPFSFQANVVLPFNMLEMMDIDIFRNPQYDVWVFNTLYAKFRGTASARLSGLSGRPIRGPEVSAVHPNWCLANHSCDPNVTWNWSSEVKFSVLKERAAWNVVTQGEPQRSQPGLKAGEEVLSHYCDINLPVNDRREWAAGSLGGACLCDRCCAEAAQVTTTTEEK</sequence>
<dbReference type="EMBL" id="JBFMKM010000003">
    <property type="protein sequence ID" value="KAL1311178.1"/>
    <property type="molecule type" value="Genomic_DNA"/>
</dbReference>
<accession>A0ABR3PNP2</accession>
<dbReference type="PANTHER" id="PTHR12197">
    <property type="entry name" value="HISTONE-LYSINE N-METHYLTRANSFERASE SMYD"/>
    <property type="match status" value="1"/>
</dbReference>
<name>A0ABR3PNP2_9PEZI</name>
<protein>
    <recommendedName>
        <fullName evidence="3">SET domain-containing protein</fullName>
    </recommendedName>
</protein>
<dbReference type="RefSeq" id="XP_069204027.1">
    <property type="nucleotide sequence ID" value="XM_069340561.1"/>
</dbReference>
<dbReference type="InterPro" id="IPR046341">
    <property type="entry name" value="SET_dom_sf"/>
</dbReference>
<evidence type="ECO:0008006" key="3">
    <source>
        <dbReference type="Google" id="ProtNLM"/>
    </source>
</evidence>
<reference evidence="1 2" key="1">
    <citation type="submission" date="2024-07" db="EMBL/GenBank/DDBJ databases">
        <title>Draft sequence of the Neodothiora populina.</title>
        <authorList>
            <person name="Drown D.D."/>
            <person name="Schuette U.S."/>
            <person name="Buechlein A.B."/>
            <person name="Rusch D.R."/>
            <person name="Winton L.W."/>
            <person name="Adams G.A."/>
        </authorList>
    </citation>
    <scope>NUCLEOTIDE SEQUENCE [LARGE SCALE GENOMIC DNA]</scope>
    <source>
        <strain evidence="1 2">CPC 39397</strain>
    </source>
</reference>
<gene>
    <name evidence="1" type="ORF">AAFC00_001375</name>
</gene>
<organism evidence="1 2">
    <name type="scientific">Neodothiora populina</name>
    <dbReference type="NCBI Taxonomy" id="2781224"/>
    <lineage>
        <taxon>Eukaryota</taxon>
        <taxon>Fungi</taxon>
        <taxon>Dikarya</taxon>
        <taxon>Ascomycota</taxon>
        <taxon>Pezizomycotina</taxon>
        <taxon>Dothideomycetes</taxon>
        <taxon>Dothideomycetidae</taxon>
        <taxon>Dothideales</taxon>
        <taxon>Dothioraceae</taxon>
        <taxon>Neodothiora</taxon>
    </lineage>
</organism>
<comment type="caution">
    <text evidence="1">The sequence shown here is derived from an EMBL/GenBank/DDBJ whole genome shotgun (WGS) entry which is preliminary data.</text>
</comment>
<keyword evidence="2" id="KW-1185">Reference proteome</keyword>
<dbReference type="GeneID" id="95975078"/>
<evidence type="ECO:0000313" key="2">
    <source>
        <dbReference type="Proteomes" id="UP001562354"/>
    </source>
</evidence>
<dbReference type="InterPro" id="IPR050869">
    <property type="entry name" value="H3K4_H4K5_MeTrfase"/>
</dbReference>
<dbReference type="Gene3D" id="2.170.270.10">
    <property type="entry name" value="SET domain"/>
    <property type="match status" value="1"/>
</dbReference>
<proteinExistence type="predicted"/>
<evidence type="ECO:0000313" key="1">
    <source>
        <dbReference type="EMBL" id="KAL1311178.1"/>
    </source>
</evidence>
<dbReference type="Proteomes" id="UP001562354">
    <property type="component" value="Unassembled WGS sequence"/>
</dbReference>
<dbReference type="SUPFAM" id="SSF82199">
    <property type="entry name" value="SET domain"/>
    <property type="match status" value="1"/>
</dbReference>
<dbReference type="PANTHER" id="PTHR12197:SF273">
    <property type="entry name" value="MYND-TYPE ZINC FINGER PROTEIN SAMB"/>
    <property type="match status" value="1"/>
</dbReference>